<dbReference type="InterPro" id="IPR036097">
    <property type="entry name" value="HisK_dim/P_sf"/>
</dbReference>
<evidence type="ECO:0000313" key="16">
    <source>
        <dbReference type="EMBL" id="MFC7298648.1"/>
    </source>
</evidence>
<dbReference type="CDD" id="cd00082">
    <property type="entry name" value="HisKA"/>
    <property type="match status" value="1"/>
</dbReference>
<dbReference type="Gene3D" id="3.30.565.10">
    <property type="entry name" value="Histidine kinase-like ATPase, C-terminal domain"/>
    <property type="match status" value="1"/>
</dbReference>
<keyword evidence="12 13" id="KW-0472">Membrane</keyword>
<dbReference type="Gene3D" id="1.10.287.130">
    <property type="match status" value="1"/>
</dbReference>
<evidence type="ECO:0000256" key="2">
    <source>
        <dbReference type="ARBA" id="ARBA00004141"/>
    </source>
</evidence>
<evidence type="ECO:0000256" key="8">
    <source>
        <dbReference type="ARBA" id="ARBA00022777"/>
    </source>
</evidence>
<dbReference type="InterPro" id="IPR005467">
    <property type="entry name" value="His_kinase_dom"/>
</dbReference>
<keyword evidence="10 13" id="KW-1133">Transmembrane helix</keyword>
<evidence type="ECO:0000256" key="7">
    <source>
        <dbReference type="ARBA" id="ARBA00022741"/>
    </source>
</evidence>
<evidence type="ECO:0000256" key="5">
    <source>
        <dbReference type="ARBA" id="ARBA00022679"/>
    </source>
</evidence>
<dbReference type="PANTHER" id="PTHR45436:SF14">
    <property type="entry name" value="SENSOR PROTEIN QSEC"/>
    <property type="match status" value="1"/>
</dbReference>
<evidence type="ECO:0000259" key="15">
    <source>
        <dbReference type="PROSITE" id="PS50885"/>
    </source>
</evidence>
<dbReference type="SUPFAM" id="SSF55874">
    <property type="entry name" value="ATPase domain of HSP90 chaperone/DNA topoisomerase II/histidine kinase"/>
    <property type="match status" value="1"/>
</dbReference>
<evidence type="ECO:0000256" key="12">
    <source>
        <dbReference type="ARBA" id="ARBA00023136"/>
    </source>
</evidence>
<dbReference type="InterPro" id="IPR003594">
    <property type="entry name" value="HATPase_dom"/>
</dbReference>
<keyword evidence="5" id="KW-0808">Transferase</keyword>
<accession>A0ABW2J6C3</accession>
<evidence type="ECO:0000256" key="13">
    <source>
        <dbReference type="SAM" id="Phobius"/>
    </source>
</evidence>
<dbReference type="EC" id="2.7.13.3" evidence="3"/>
<feature type="transmembrane region" description="Helical" evidence="13">
    <location>
        <begin position="6"/>
        <end position="26"/>
    </location>
</feature>
<dbReference type="InterPro" id="IPR004358">
    <property type="entry name" value="Sig_transdc_His_kin-like_C"/>
</dbReference>
<dbReference type="PRINTS" id="PR00344">
    <property type="entry name" value="BCTRLSENSOR"/>
</dbReference>
<evidence type="ECO:0000256" key="4">
    <source>
        <dbReference type="ARBA" id="ARBA00022553"/>
    </source>
</evidence>
<keyword evidence="4" id="KW-0597">Phosphoprotein</keyword>
<dbReference type="EMBL" id="JBHTCC010000001">
    <property type="protein sequence ID" value="MFC7298648.1"/>
    <property type="molecule type" value="Genomic_DNA"/>
</dbReference>
<dbReference type="SMART" id="SM00387">
    <property type="entry name" value="HATPase_c"/>
    <property type="match status" value="1"/>
</dbReference>
<dbReference type="PROSITE" id="PS50885">
    <property type="entry name" value="HAMP"/>
    <property type="match status" value="1"/>
</dbReference>
<dbReference type="Pfam" id="PF02518">
    <property type="entry name" value="HATPase_c"/>
    <property type="match status" value="1"/>
</dbReference>
<dbReference type="RefSeq" id="WP_012080905.1">
    <property type="nucleotide sequence ID" value="NZ_JBHTCC010000001.1"/>
</dbReference>
<feature type="domain" description="HAMP" evidence="15">
    <location>
        <begin position="172"/>
        <end position="224"/>
    </location>
</feature>
<dbReference type="GO" id="GO:0005524">
    <property type="term" value="F:ATP binding"/>
    <property type="evidence" value="ECO:0007669"/>
    <property type="project" value="UniProtKB-KW"/>
</dbReference>
<reference evidence="17" key="1">
    <citation type="journal article" date="2019" name="Int. J. Syst. Evol. Microbiol.">
        <title>The Global Catalogue of Microorganisms (GCM) 10K type strain sequencing project: providing services to taxonomists for standard genome sequencing and annotation.</title>
        <authorList>
            <consortium name="The Broad Institute Genomics Platform"/>
            <consortium name="The Broad Institute Genome Sequencing Center for Infectious Disease"/>
            <person name="Wu L."/>
            <person name="Ma J."/>
        </authorList>
    </citation>
    <scope>NUCLEOTIDE SEQUENCE [LARGE SCALE GENOMIC DNA]</scope>
    <source>
        <strain evidence="17">CCUG 36956</strain>
    </source>
</reference>
<dbReference type="InterPro" id="IPR036890">
    <property type="entry name" value="HATPase_C_sf"/>
</dbReference>
<feature type="domain" description="Histidine kinase" evidence="14">
    <location>
        <begin position="232"/>
        <end position="441"/>
    </location>
</feature>
<dbReference type="SUPFAM" id="SSF47384">
    <property type="entry name" value="Homodimeric domain of signal transducing histidine kinase"/>
    <property type="match status" value="1"/>
</dbReference>
<protein>
    <recommendedName>
        <fullName evidence="3">histidine kinase</fullName>
        <ecNumber evidence="3">2.7.13.3</ecNumber>
    </recommendedName>
</protein>
<comment type="subcellular location">
    <subcellularLocation>
        <location evidence="2">Membrane</location>
        <topology evidence="2">Multi-pass membrane protein</topology>
    </subcellularLocation>
</comment>
<evidence type="ECO:0000256" key="10">
    <source>
        <dbReference type="ARBA" id="ARBA00022989"/>
    </source>
</evidence>
<dbReference type="InterPro" id="IPR050428">
    <property type="entry name" value="TCS_sensor_his_kinase"/>
</dbReference>
<evidence type="ECO:0000256" key="3">
    <source>
        <dbReference type="ARBA" id="ARBA00012438"/>
    </source>
</evidence>
<comment type="catalytic activity">
    <reaction evidence="1">
        <text>ATP + protein L-histidine = ADP + protein N-phospho-L-histidine.</text>
        <dbReference type="EC" id="2.7.13.3"/>
    </reaction>
</comment>
<dbReference type="Proteomes" id="UP001596379">
    <property type="component" value="Unassembled WGS sequence"/>
</dbReference>
<evidence type="ECO:0000256" key="1">
    <source>
        <dbReference type="ARBA" id="ARBA00000085"/>
    </source>
</evidence>
<evidence type="ECO:0000256" key="9">
    <source>
        <dbReference type="ARBA" id="ARBA00022840"/>
    </source>
</evidence>
<dbReference type="Pfam" id="PF00512">
    <property type="entry name" value="HisKA"/>
    <property type="match status" value="1"/>
</dbReference>
<dbReference type="PROSITE" id="PS50109">
    <property type="entry name" value="HIS_KIN"/>
    <property type="match status" value="1"/>
</dbReference>
<comment type="caution">
    <text evidence="16">The sequence shown here is derived from an EMBL/GenBank/DDBJ whole genome shotgun (WGS) entry which is preliminary data.</text>
</comment>
<keyword evidence="6 13" id="KW-0812">Transmembrane</keyword>
<dbReference type="InterPro" id="IPR013727">
    <property type="entry name" value="2CSK_N"/>
</dbReference>
<evidence type="ECO:0000256" key="11">
    <source>
        <dbReference type="ARBA" id="ARBA00023012"/>
    </source>
</evidence>
<keyword evidence="7" id="KW-0547">Nucleotide-binding</keyword>
<dbReference type="SMART" id="SM00388">
    <property type="entry name" value="HisKA"/>
    <property type="match status" value="1"/>
</dbReference>
<keyword evidence="9 16" id="KW-0067">ATP-binding</keyword>
<keyword evidence="11" id="KW-0902">Two-component regulatory system</keyword>
<name>A0ABW2J6C3_9BURK</name>
<evidence type="ECO:0000313" key="17">
    <source>
        <dbReference type="Proteomes" id="UP001596379"/>
    </source>
</evidence>
<feature type="transmembrane region" description="Helical" evidence="13">
    <location>
        <begin position="147"/>
        <end position="171"/>
    </location>
</feature>
<evidence type="ECO:0000259" key="14">
    <source>
        <dbReference type="PROSITE" id="PS50109"/>
    </source>
</evidence>
<dbReference type="Pfam" id="PF08521">
    <property type="entry name" value="2CSK_N"/>
    <property type="match status" value="1"/>
</dbReference>
<evidence type="ECO:0000256" key="6">
    <source>
        <dbReference type="ARBA" id="ARBA00022692"/>
    </source>
</evidence>
<keyword evidence="8" id="KW-0418">Kinase</keyword>
<proteinExistence type="predicted"/>
<sequence length="445" mass="48007">MTSIRIHAVLVTGVALVLFWALSAIWMTNSVQENLDATLDQRLSMSARMVAGILKDTGIVGRAPREEWDSALKVGGGKGIACQIRTMRGEIVAETENGPFRNVEPLPLGLSTKIVDGQTWRAYTLQSGQYRITASDLVEERRHFVDAVLLSAGLPFLVAVIGGLLALWIGIGKGLGPLAALSKTLQKKNANDLAPIADQYASKELRPVIDSLNQMLGRVSSTLVQQRAFTDGAAHELRTPLTIIGTHLQVAKLSTGTALEVSLNSAEEGVRRLNHTLEQMMALARADSVTVEEECDSVSLVIEELVERLPTVSMRRLRIDFAEQDAGAKVPASLLHTAVRNLLDNAFRYSMGMVLLSVTFDNHKKLCRISVADSGPGLTEEQISVVSQRFWRGKTSTHTQDGSGLGLSIVSAIVGRYGGDLILAGRSEGGLIAELVIPAFTHEDA</sequence>
<keyword evidence="17" id="KW-1185">Reference proteome</keyword>
<dbReference type="InterPro" id="IPR003661">
    <property type="entry name" value="HisK_dim/P_dom"/>
</dbReference>
<organism evidence="16 17">
    <name type="scientific">Herminiimonas aquatilis</name>
    <dbReference type="NCBI Taxonomy" id="345342"/>
    <lineage>
        <taxon>Bacteria</taxon>
        <taxon>Pseudomonadati</taxon>
        <taxon>Pseudomonadota</taxon>
        <taxon>Betaproteobacteria</taxon>
        <taxon>Burkholderiales</taxon>
        <taxon>Oxalobacteraceae</taxon>
        <taxon>Herminiimonas</taxon>
    </lineage>
</organism>
<dbReference type="InterPro" id="IPR003660">
    <property type="entry name" value="HAMP_dom"/>
</dbReference>
<dbReference type="CDD" id="cd00075">
    <property type="entry name" value="HATPase"/>
    <property type="match status" value="1"/>
</dbReference>
<dbReference type="PANTHER" id="PTHR45436">
    <property type="entry name" value="SENSOR HISTIDINE KINASE YKOH"/>
    <property type="match status" value="1"/>
</dbReference>
<gene>
    <name evidence="16" type="ORF">ACFQO0_09390</name>
</gene>